<reference evidence="2" key="1">
    <citation type="journal article" date="2019" name="Int. J. Syst. Evol. Microbiol.">
        <title>The Global Catalogue of Microorganisms (GCM) 10K type strain sequencing project: providing services to taxonomists for standard genome sequencing and annotation.</title>
        <authorList>
            <consortium name="The Broad Institute Genomics Platform"/>
            <consortium name="The Broad Institute Genome Sequencing Center for Infectious Disease"/>
            <person name="Wu L."/>
            <person name="Ma J."/>
        </authorList>
    </citation>
    <scope>NUCLEOTIDE SEQUENCE [LARGE SCALE GENOMIC DNA]</scope>
    <source>
        <strain evidence="2">TBRC 7912</strain>
    </source>
</reference>
<proteinExistence type="predicted"/>
<protein>
    <submittedName>
        <fullName evidence="1">Uncharacterized protein</fullName>
    </submittedName>
</protein>
<organism evidence="1 2">
    <name type="scientific">Streptosporangium jomthongense</name>
    <dbReference type="NCBI Taxonomy" id="1193683"/>
    <lineage>
        <taxon>Bacteria</taxon>
        <taxon>Bacillati</taxon>
        <taxon>Actinomycetota</taxon>
        <taxon>Actinomycetes</taxon>
        <taxon>Streptosporangiales</taxon>
        <taxon>Streptosporangiaceae</taxon>
        <taxon>Streptosporangium</taxon>
    </lineage>
</organism>
<dbReference type="EMBL" id="JBHSBC010000056">
    <property type="protein sequence ID" value="MFC3986502.1"/>
    <property type="molecule type" value="Genomic_DNA"/>
</dbReference>
<keyword evidence="2" id="KW-1185">Reference proteome</keyword>
<evidence type="ECO:0000313" key="1">
    <source>
        <dbReference type="EMBL" id="MFC3986502.1"/>
    </source>
</evidence>
<gene>
    <name evidence="1" type="ORF">ACFOYY_40665</name>
</gene>
<comment type="caution">
    <text evidence="1">The sequence shown here is derived from an EMBL/GenBank/DDBJ whole genome shotgun (WGS) entry which is preliminary data.</text>
</comment>
<accession>A0ABV8FCS2</accession>
<evidence type="ECO:0000313" key="2">
    <source>
        <dbReference type="Proteomes" id="UP001595698"/>
    </source>
</evidence>
<sequence length="122" mass="13492">MTTAHPTLLARLAEVREELAGLLGDVDTRVRPKPSRVVPASEPLPGPVWEPAEKWTVRVVDPDEAPICVFVTHPQIWDDDILPIDPAVSRRIGMAFLAAADWADRVRAREIAPTPKTTEETL</sequence>
<name>A0ABV8FCS2_9ACTN</name>
<dbReference type="Proteomes" id="UP001595698">
    <property type="component" value="Unassembled WGS sequence"/>
</dbReference>
<dbReference type="RefSeq" id="WP_386196794.1">
    <property type="nucleotide sequence ID" value="NZ_JBHSBC010000056.1"/>
</dbReference>